<keyword evidence="1" id="KW-0472">Membrane</keyword>
<feature type="transmembrane region" description="Helical" evidence="1">
    <location>
        <begin position="178"/>
        <end position="196"/>
    </location>
</feature>
<feature type="transmembrane region" description="Helical" evidence="1">
    <location>
        <begin position="98"/>
        <end position="118"/>
    </location>
</feature>
<dbReference type="RefSeq" id="WP_158186724.1">
    <property type="nucleotide sequence ID" value="NZ_CP046902.1"/>
</dbReference>
<dbReference type="InterPro" id="IPR000326">
    <property type="entry name" value="PAP2/HPO"/>
</dbReference>
<sequence length="251" mass="27442">MSCLTSKGSKPFNFYLGLGIPLLLMTLLLISEPTEIDFAVATLFYDPENGFIGRHSWFLEDVLHDRAKQAVIGIGALAILGFLLSLLPTRLKVWRRPLGYLVLALALSTSIVTPLKALTAVHCPWSLSDFGGVETYTPLLSERAPTLKPGRCWPGGHASAGFSLIALYFFLRDRRPRAAAWALGLALGLGAVFSVGRMMQGAHFLSHNVWTLLFDWVICLLTYRLVLYRSVAETAGAAGTSSRVKVRAPPI</sequence>
<protein>
    <submittedName>
        <fullName evidence="3">Phosphatase PAP2 family protein</fullName>
    </submittedName>
</protein>
<dbReference type="EMBL" id="CP046902">
    <property type="protein sequence ID" value="QGZ29136.1"/>
    <property type="molecule type" value="Genomic_DNA"/>
</dbReference>
<feature type="transmembrane region" description="Helical" evidence="1">
    <location>
        <begin position="208"/>
        <end position="226"/>
    </location>
</feature>
<dbReference type="AlphaFoldDB" id="A0A6I6LL96"/>
<feature type="transmembrane region" description="Helical" evidence="1">
    <location>
        <begin position="12"/>
        <end position="30"/>
    </location>
</feature>
<dbReference type="CDD" id="cd03396">
    <property type="entry name" value="PAP2_like_6"/>
    <property type="match status" value="1"/>
</dbReference>
<dbReference type="Pfam" id="PF01569">
    <property type="entry name" value="PAP2"/>
    <property type="match status" value="1"/>
</dbReference>
<name>A0A6I6LL96_STUST</name>
<evidence type="ECO:0000313" key="3">
    <source>
        <dbReference type="EMBL" id="QGZ29136.1"/>
    </source>
</evidence>
<gene>
    <name evidence="3" type="ORF">GQA94_03290</name>
</gene>
<dbReference type="Proteomes" id="UP000438983">
    <property type="component" value="Chromosome"/>
</dbReference>
<reference evidence="3 4" key="1">
    <citation type="submission" date="2019-12" db="EMBL/GenBank/DDBJ databases">
        <title>Complete genome sequence of Pseudomonas stutzeri.</title>
        <authorList>
            <person name="Lim S.R."/>
            <person name="Kim J.H."/>
        </authorList>
    </citation>
    <scope>NUCLEOTIDE SEQUENCE [LARGE SCALE GENOMIC DNA]</scope>
    <source>
        <strain evidence="3 4">PM101005</strain>
    </source>
</reference>
<keyword evidence="1" id="KW-0812">Transmembrane</keyword>
<dbReference type="OrthoDB" id="7348799at2"/>
<evidence type="ECO:0000313" key="4">
    <source>
        <dbReference type="Proteomes" id="UP000438983"/>
    </source>
</evidence>
<keyword evidence="1" id="KW-1133">Transmembrane helix</keyword>
<proteinExistence type="predicted"/>
<dbReference type="Gene3D" id="1.20.144.10">
    <property type="entry name" value="Phosphatidic acid phosphatase type 2/haloperoxidase"/>
    <property type="match status" value="1"/>
</dbReference>
<feature type="transmembrane region" description="Helical" evidence="1">
    <location>
        <begin position="67"/>
        <end position="86"/>
    </location>
</feature>
<evidence type="ECO:0000256" key="1">
    <source>
        <dbReference type="SAM" id="Phobius"/>
    </source>
</evidence>
<accession>A0A6I6LL96</accession>
<dbReference type="SUPFAM" id="SSF48317">
    <property type="entry name" value="Acid phosphatase/Vanadium-dependent haloperoxidase"/>
    <property type="match status" value="1"/>
</dbReference>
<evidence type="ECO:0000259" key="2">
    <source>
        <dbReference type="Pfam" id="PF01569"/>
    </source>
</evidence>
<feature type="transmembrane region" description="Helical" evidence="1">
    <location>
        <begin position="153"/>
        <end position="171"/>
    </location>
</feature>
<organism evidence="3 4">
    <name type="scientific">Stutzerimonas stutzeri</name>
    <name type="common">Pseudomonas stutzeri</name>
    <dbReference type="NCBI Taxonomy" id="316"/>
    <lineage>
        <taxon>Bacteria</taxon>
        <taxon>Pseudomonadati</taxon>
        <taxon>Pseudomonadota</taxon>
        <taxon>Gammaproteobacteria</taxon>
        <taxon>Pseudomonadales</taxon>
        <taxon>Pseudomonadaceae</taxon>
        <taxon>Stutzerimonas</taxon>
    </lineage>
</organism>
<feature type="domain" description="Phosphatidic acid phosphatase type 2/haloperoxidase" evidence="2">
    <location>
        <begin position="98"/>
        <end position="229"/>
    </location>
</feature>
<dbReference type="InterPro" id="IPR036938">
    <property type="entry name" value="PAP2/HPO_sf"/>
</dbReference>